<dbReference type="Proteomes" id="UP000198760">
    <property type="component" value="Unassembled WGS sequence"/>
</dbReference>
<evidence type="ECO:0000313" key="3">
    <source>
        <dbReference type="Proteomes" id="UP000198760"/>
    </source>
</evidence>
<dbReference type="Gene3D" id="3.40.50.720">
    <property type="entry name" value="NAD(P)-binding Rossmann-like Domain"/>
    <property type="match status" value="1"/>
</dbReference>
<dbReference type="SUPFAM" id="SSF51735">
    <property type="entry name" value="NAD(P)-binding Rossmann-fold domains"/>
    <property type="match status" value="1"/>
</dbReference>
<keyword evidence="3" id="KW-1185">Reference proteome</keyword>
<dbReference type="EMBL" id="FOYJ01000011">
    <property type="protein sequence ID" value="SFR24094.1"/>
    <property type="molecule type" value="Genomic_DNA"/>
</dbReference>
<protein>
    <recommendedName>
        <fullName evidence="5">Short chain dehydrogenase</fullName>
    </recommendedName>
</protein>
<dbReference type="Proteomes" id="UP000199173">
    <property type="component" value="Unassembled WGS sequence"/>
</dbReference>
<evidence type="ECO:0000313" key="2">
    <source>
        <dbReference type="EMBL" id="SFU13261.1"/>
    </source>
</evidence>
<dbReference type="AlphaFoldDB" id="A0AAX2EXB6"/>
<name>A0AAX2EXB6_9ENTR</name>
<accession>A0AAX2EXB6</accession>
<comment type="caution">
    <text evidence="1">The sequence shown here is derived from an EMBL/GenBank/DDBJ whole genome shotgun (WGS) entry which is preliminary data.</text>
</comment>
<evidence type="ECO:0008006" key="5">
    <source>
        <dbReference type="Google" id="ProtNLM"/>
    </source>
</evidence>
<reference evidence="3 4" key="1">
    <citation type="submission" date="2016-10" db="EMBL/GenBank/DDBJ databases">
        <authorList>
            <person name="Varghese N."/>
            <person name="Submissions S."/>
        </authorList>
    </citation>
    <scope>NUCLEOTIDE SEQUENCE [LARGE SCALE GENOMIC DNA]</scope>
    <source>
        <strain evidence="2 3">NFIX06</strain>
        <strain evidence="1 4">NFIX08</strain>
    </source>
</reference>
<dbReference type="EMBL" id="FPAV01000015">
    <property type="protein sequence ID" value="SFU13261.1"/>
    <property type="molecule type" value="Genomic_DNA"/>
</dbReference>
<evidence type="ECO:0000313" key="1">
    <source>
        <dbReference type="EMBL" id="SFR24094.1"/>
    </source>
</evidence>
<gene>
    <name evidence="2" type="ORF">SAMN03159428_04505</name>
    <name evidence="1" type="ORF">SAMN03159514_04263</name>
</gene>
<dbReference type="InterPro" id="IPR036291">
    <property type="entry name" value="NAD(P)-bd_dom_sf"/>
</dbReference>
<sequence>MSAEKIVFITGVSSGFGRALAQEALAAGYRVIGTVRTRV</sequence>
<organism evidence="1 4">
    <name type="scientific">Kosakonia radicincitans</name>
    <dbReference type="NCBI Taxonomy" id="283686"/>
    <lineage>
        <taxon>Bacteria</taxon>
        <taxon>Pseudomonadati</taxon>
        <taxon>Pseudomonadota</taxon>
        <taxon>Gammaproteobacteria</taxon>
        <taxon>Enterobacterales</taxon>
        <taxon>Enterobacteriaceae</taxon>
        <taxon>Kosakonia</taxon>
    </lineage>
</organism>
<proteinExistence type="predicted"/>
<evidence type="ECO:0000313" key="4">
    <source>
        <dbReference type="Proteomes" id="UP000199173"/>
    </source>
</evidence>